<evidence type="ECO:0000256" key="2">
    <source>
        <dbReference type="ARBA" id="ARBA00023242"/>
    </source>
</evidence>
<dbReference type="InterPro" id="IPR036600">
    <property type="entry name" value="PAH_sf"/>
</dbReference>
<dbReference type="GO" id="GO:0005634">
    <property type="term" value="C:nucleus"/>
    <property type="evidence" value="ECO:0007669"/>
    <property type="project" value="UniProtKB-SubCell"/>
</dbReference>
<dbReference type="SUPFAM" id="SSF47762">
    <property type="entry name" value="PAH2 domain"/>
    <property type="match status" value="1"/>
</dbReference>
<evidence type="ECO:0000313" key="4">
    <source>
        <dbReference type="Proteomes" id="UP000327013"/>
    </source>
</evidence>
<gene>
    <name evidence="3" type="ORF">FH972_019051</name>
</gene>
<comment type="subcellular location">
    <subcellularLocation>
        <location evidence="1">Nucleus</location>
    </subcellularLocation>
</comment>
<name>A0A5N6RSG1_9ROSI</name>
<proteinExistence type="predicted"/>
<reference evidence="3 4" key="1">
    <citation type="submission" date="2019-06" db="EMBL/GenBank/DDBJ databases">
        <title>A chromosomal-level reference genome of Carpinus fangiana (Coryloideae, Betulaceae).</title>
        <authorList>
            <person name="Yang X."/>
            <person name="Wang Z."/>
            <person name="Zhang L."/>
            <person name="Hao G."/>
            <person name="Liu J."/>
            <person name="Yang Y."/>
        </authorList>
    </citation>
    <scope>NUCLEOTIDE SEQUENCE [LARGE SCALE GENOMIC DNA]</scope>
    <source>
        <strain evidence="3">Cfa_2016G</strain>
        <tissue evidence="3">Leaf</tissue>
    </source>
</reference>
<keyword evidence="4" id="KW-1185">Reference proteome</keyword>
<dbReference type="EMBL" id="CM017328">
    <property type="protein sequence ID" value="KAE8124143.1"/>
    <property type="molecule type" value="Genomic_DNA"/>
</dbReference>
<dbReference type="InterPro" id="IPR003822">
    <property type="entry name" value="PAH"/>
</dbReference>
<dbReference type="AlphaFoldDB" id="A0A5N6RSG1"/>
<accession>A0A5N6RSG1</accession>
<sequence length="161" mass="18490">MQPAGPSGLQYQVTHGMINDAALPPPVLRETYEFVRLVREYNNGELYGRLIQIFDQDYVEQSADMDGTVSRLEQLVENHSELREALKRLQVQVKVDNYILRIKDRLAMDGLIRYNEILEGFTSGQKSTTKMVEEIALLFANHMDLFAEFCELFPGGSNFIR</sequence>
<evidence type="ECO:0000313" key="3">
    <source>
        <dbReference type="EMBL" id="KAE8124143.1"/>
    </source>
</evidence>
<dbReference type="Pfam" id="PF02671">
    <property type="entry name" value="PAH"/>
    <property type="match status" value="1"/>
</dbReference>
<protein>
    <submittedName>
        <fullName evidence="3">Uncharacterized protein</fullName>
    </submittedName>
</protein>
<keyword evidence="2" id="KW-0539">Nucleus</keyword>
<dbReference type="GO" id="GO:0006355">
    <property type="term" value="P:regulation of DNA-templated transcription"/>
    <property type="evidence" value="ECO:0007669"/>
    <property type="project" value="InterPro"/>
</dbReference>
<dbReference type="Proteomes" id="UP000327013">
    <property type="component" value="Chromosome 8"/>
</dbReference>
<dbReference type="Gene3D" id="1.20.1160.11">
    <property type="entry name" value="Paired amphipathic helix"/>
    <property type="match status" value="1"/>
</dbReference>
<evidence type="ECO:0000256" key="1">
    <source>
        <dbReference type="ARBA" id="ARBA00004123"/>
    </source>
</evidence>
<organism evidence="3 4">
    <name type="scientific">Carpinus fangiana</name>
    <dbReference type="NCBI Taxonomy" id="176857"/>
    <lineage>
        <taxon>Eukaryota</taxon>
        <taxon>Viridiplantae</taxon>
        <taxon>Streptophyta</taxon>
        <taxon>Embryophyta</taxon>
        <taxon>Tracheophyta</taxon>
        <taxon>Spermatophyta</taxon>
        <taxon>Magnoliopsida</taxon>
        <taxon>eudicotyledons</taxon>
        <taxon>Gunneridae</taxon>
        <taxon>Pentapetalae</taxon>
        <taxon>rosids</taxon>
        <taxon>fabids</taxon>
        <taxon>Fagales</taxon>
        <taxon>Betulaceae</taxon>
        <taxon>Carpinus</taxon>
    </lineage>
</organism>